<name>A0ABR2IX29_9PEZI</name>
<dbReference type="Proteomes" id="UP001390339">
    <property type="component" value="Unassembled WGS sequence"/>
</dbReference>
<comment type="caution">
    <text evidence="2">The sequence shown here is derived from an EMBL/GenBank/DDBJ whole genome shotgun (WGS) entry which is preliminary data.</text>
</comment>
<gene>
    <name evidence="2" type="ORF">PGQ11_007928</name>
</gene>
<feature type="transmembrane region" description="Helical" evidence="1">
    <location>
        <begin position="34"/>
        <end position="56"/>
    </location>
</feature>
<keyword evidence="1" id="KW-0472">Membrane</keyword>
<reference evidence="2 3" key="1">
    <citation type="journal article" date="2024" name="IMA Fungus">
        <title>Apiospora arundinis, a panoply of carbohydrate-active enzymes and secondary metabolites.</title>
        <authorList>
            <person name="Sorensen T."/>
            <person name="Petersen C."/>
            <person name="Muurmann A.T."/>
            <person name="Christiansen J.V."/>
            <person name="Brundto M.L."/>
            <person name="Overgaard C.K."/>
            <person name="Boysen A.T."/>
            <person name="Wollenberg R.D."/>
            <person name="Larsen T.O."/>
            <person name="Sorensen J.L."/>
            <person name="Nielsen K.L."/>
            <person name="Sondergaard T.E."/>
        </authorList>
    </citation>
    <scope>NUCLEOTIDE SEQUENCE [LARGE SCALE GENOMIC DNA]</scope>
    <source>
        <strain evidence="2 3">AAU 773</strain>
    </source>
</reference>
<dbReference type="EMBL" id="JAPCWZ010000004">
    <property type="protein sequence ID" value="KAK8869350.1"/>
    <property type="molecule type" value="Genomic_DNA"/>
</dbReference>
<sequence>MRLLVQRIQAYGVHCSQGLVTEAGFFPVVLDPTWIASVLISLPLLVGTVVVLLGSLSTPLLDHQSTPITNGSSYYSTKQ</sequence>
<keyword evidence="1" id="KW-1133">Transmembrane helix</keyword>
<evidence type="ECO:0000313" key="3">
    <source>
        <dbReference type="Proteomes" id="UP001390339"/>
    </source>
</evidence>
<evidence type="ECO:0000313" key="2">
    <source>
        <dbReference type="EMBL" id="KAK8869350.1"/>
    </source>
</evidence>
<keyword evidence="3" id="KW-1185">Reference proteome</keyword>
<accession>A0ABR2IX29</accession>
<proteinExistence type="predicted"/>
<organism evidence="2 3">
    <name type="scientific">Apiospora arundinis</name>
    <dbReference type="NCBI Taxonomy" id="335852"/>
    <lineage>
        <taxon>Eukaryota</taxon>
        <taxon>Fungi</taxon>
        <taxon>Dikarya</taxon>
        <taxon>Ascomycota</taxon>
        <taxon>Pezizomycotina</taxon>
        <taxon>Sordariomycetes</taxon>
        <taxon>Xylariomycetidae</taxon>
        <taxon>Amphisphaeriales</taxon>
        <taxon>Apiosporaceae</taxon>
        <taxon>Apiospora</taxon>
    </lineage>
</organism>
<protein>
    <submittedName>
        <fullName evidence="2">Uncharacterized protein</fullName>
    </submittedName>
</protein>
<keyword evidence="1" id="KW-0812">Transmembrane</keyword>
<evidence type="ECO:0000256" key="1">
    <source>
        <dbReference type="SAM" id="Phobius"/>
    </source>
</evidence>